<accession>A0A2J8ACE2</accession>
<evidence type="ECO:0000313" key="3">
    <source>
        <dbReference type="Proteomes" id="UP000236333"/>
    </source>
</evidence>
<feature type="region of interest" description="Disordered" evidence="1">
    <location>
        <begin position="407"/>
        <end position="426"/>
    </location>
</feature>
<comment type="caution">
    <text evidence="2">The sequence shown here is derived from an EMBL/GenBank/DDBJ whole genome shotgun (WGS) entry which is preliminary data.</text>
</comment>
<protein>
    <submittedName>
        <fullName evidence="2">Uncharacterized protein</fullName>
    </submittedName>
</protein>
<dbReference type="PANTHER" id="PTHR48174:SF5">
    <property type="entry name" value="VACUOLAR PROTEIN SORTING-ASSOCIATED PROTEIN 62"/>
    <property type="match status" value="1"/>
</dbReference>
<feature type="compositionally biased region" description="Polar residues" evidence="1">
    <location>
        <begin position="412"/>
        <end position="426"/>
    </location>
</feature>
<dbReference type="Pfam" id="PF06101">
    <property type="entry name" value="Vps62"/>
    <property type="match status" value="1"/>
</dbReference>
<proteinExistence type="predicted"/>
<dbReference type="Proteomes" id="UP000236333">
    <property type="component" value="Unassembled WGS sequence"/>
</dbReference>
<reference evidence="2 3" key="1">
    <citation type="journal article" date="2017" name="Mol. Biol. Evol.">
        <title>The 4-celled Tetrabaena socialis nuclear genome reveals the essential components for genetic control of cell number at the origin of multicellularity in the volvocine lineage.</title>
        <authorList>
            <person name="Featherston J."/>
            <person name="Arakaki Y."/>
            <person name="Hanschen E.R."/>
            <person name="Ferris P.J."/>
            <person name="Michod R.E."/>
            <person name="Olson B.J.S.C."/>
            <person name="Nozaki H."/>
            <person name="Durand P.M."/>
        </authorList>
    </citation>
    <scope>NUCLEOTIDE SEQUENCE [LARGE SCALE GENOMIC DNA]</scope>
    <source>
        <strain evidence="2 3">NIES-571</strain>
    </source>
</reference>
<sequence>MQCRTGDSDAYMPVSVEWFVERSQLNLYSRVTGAGELHELDQATDVARLIPSGKVTVEKLLDWEHLTVRIDAASLELQGVWYNAHRNIEGEWCPASRVPRTPCGRIVGFVAINGHGIYPHCGVIPRLFLLANDRTSRSGPVWSPRRLLRLCGLAHGSAVPVVLSRGCSLPYVPPGASSGCCLGGTSRGAPATAAPSQQVAVRQHSQAVTDAAVGVDLQLYGSSEVLLQGSAACSDGGGPRCRTHVVVESAACLDGGGPGCRTHVVVESAACSDGGGPGCRTHDVVEAVAVPCAAAAAAAEASASGERLDGLGVDGAVSVGDGGHGVFALPTVVHDASAWQRYRGRWGTIVSATQQGWFLGPEPPVSRGLLRRLCLPCAPGTGSLPARRLPQTAAAASVAVAVATGAGAGVQRRSTSTQQGAANDGR</sequence>
<dbReference type="InterPro" id="IPR009291">
    <property type="entry name" value="Vps62"/>
</dbReference>
<gene>
    <name evidence="2" type="ORF">TSOC_003106</name>
</gene>
<keyword evidence="3" id="KW-1185">Reference proteome</keyword>
<organism evidence="2 3">
    <name type="scientific">Tetrabaena socialis</name>
    <dbReference type="NCBI Taxonomy" id="47790"/>
    <lineage>
        <taxon>Eukaryota</taxon>
        <taxon>Viridiplantae</taxon>
        <taxon>Chlorophyta</taxon>
        <taxon>core chlorophytes</taxon>
        <taxon>Chlorophyceae</taxon>
        <taxon>CS clade</taxon>
        <taxon>Chlamydomonadales</taxon>
        <taxon>Tetrabaenaceae</taxon>
        <taxon>Tetrabaena</taxon>
    </lineage>
</organism>
<dbReference type="EMBL" id="PGGS01000063">
    <property type="protein sequence ID" value="PNH10189.1"/>
    <property type="molecule type" value="Genomic_DNA"/>
</dbReference>
<dbReference type="PANTHER" id="PTHR48174">
    <property type="entry name" value="DUF946 FAMILY PROTEIN"/>
    <property type="match status" value="1"/>
</dbReference>
<dbReference type="OrthoDB" id="188042at2759"/>
<dbReference type="AlphaFoldDB" id="A0A2J8ACE2"/>
<name>A0A2J8ACE2_9CHLO</name>
<evidence type="ECO:0000313" key="2">
    <source>
        <dbReference type="EMBL" id="PNH10189.1"/>
    </source>
</evidence>
<evidence type="ECO:0000256" key="1">
    <source>
        <dbReference type="SAM" id="MobiDB-lite"/>
    </source>
</evidence>